<organism evidence="2 3">
    <name type="scientific">Dulcicalothrix desertica PCC 7102</name>
    <dbReference type="NCBI Taxonomy" id="232991"/>
    <lineage>
        <taxon>Bacteria</taxon>
        <taxon>Bacillati</taxon>
        <taxon>Cyanobacteriota</taxon>
        <taxon>Cyanophyceae</taxon>
        <taxon>Nostocales</taxon>
        <taxon>Calotrichaceae</taxon>
        <taxon>Dulcicalothrix</taxon>
    </lineage>
</organism>
<reference evidence="2" key="1">
    <citation type="submission" date="2018-12" db="EMBL/GenBank/DDBJ databases">
        <authorList>
            <person name="Will S."/>
            <person name="Neumann-Schaal M."/>
            <person name="Henke P."/>
        </authorList>
    </citation>
    <scope>NUCLEOTIDE SEQUENCE</scope>
    <source>
        <strain evidence="2">PCC 7102</strain>
    </source>
</reference>
<accession>A0A433UH31</accession>
<dbReference type="Proteomes" id="UP000271624">
    <property type="component" value="Unassembled WGS sequence"/>
</dbReference>
<comment type="caution">
    <text evidence="2">The sequence shown here is derived from an EMBL/GenBank/DDBJ whole genome shotgun (WGS) entry which is preliminary data.</text>
</comment>
<sequence length="653" mass="73634">MSNSLIDQAVDINTHPDILRYLVSESIELACVVAKNPSTPPDVLEALSGYQHDPEVQRNVTANPNTPVEVLIALGAEFPFELINNPVFPLLVLENPRLLQQMPFETLHSILLLDDVPEEYLVMAASRDNSKILNIIANHPKAPFHALSQIVNNPKRLEEAYTASQHVNYSGEITEGWEEEIWHAIEKYTFVNRIKEREEFLYNIGVLDERLLLNLHLDTQLNIAANPQTPTHIAEFIINTFDMETKAQLSLNQADNPNTPVNTLAEFSRTKTTQLLAVVAENPSLPTFVLEKLAMIDNAVVKQAVYRNYNSSDSILNTIYPIDDTKINGKDIQALNRLVHGIIYICHPSRIKHCLNALNLESIYALLSLRDNIGSYIWKQLEKITDFDKLIVFARHSQTPASIFEHIYVQTKYRKNDSSRVDKFKKILRVLLARNYKVPIKILLYLVEDDCFEVRNEAVTNLKTNFALYNQQIVDFLQKLELANNHKAPSDILHSIADTKSISLCNSVANNPNTSAETLHQLALTPNHDVLIAVTQNHNISVKTLFSLSKKRKGSFCVRAHAIKALIQKDPKKAGTVLAEFVSSNEPTSPRFIFLLHPLASAKFLAQHANSICWIERYAVAQNPSTPAHVISKLTTDANRLVRAVALEKLQTL</sequence>
<gene>
    <name evidence="2" type="ORF">DSM106972_097360</name>
</gene>
<dbReference type="Gene3D" id="1.25.10.10">
    <property type="entry name" value="Leucine-rich Repeat Variant"/>
    <property type="match status" value="1"/>
</dbReference>
<reference evidence="2" key="2">
    <citation type="journal article" date="2019" name="Genome Biol. Evol.">
        <title>Day and night: Metabolic profiles and evolutionary relationships of six axenic non-marine cyanobacteria.</title>
        <authorList>
            <person name="Will S.E."/>
            <person name="Henke P."/>
            <person name="Boedeker C."/>
            <person name="Huang S."/>
            <person name="Brinkmann H."/>
            <person name="Rohde M."/>
            <person name="Jarek M."/>
            <person name="Friedl T."/>
            <person name="Seufert S."/>
            <person name="Schumacher M."/>
            <person name="Overmann J."/>
            <person name="Neumann-Schaal M."/>
            <person name="Petersen J."/>
        </authorList>
    </citation>
    <scope>NUCLEOTIDE SEQUENCE [LARGE SCALE GENOMIC DNA]</scope>
    <source>
        <strain evidence="2">PCC 7102</strain>
    </source>
</reference>
<evidence type="ECO:0000313" key="3">
    <source>
        <dbReference type="Proteomes" id="UP000271624"/>
    </source>
</evidence>
<evidence type="ECO:0000313" key="2">
    <source>
        <dbReference type="EMBL" id="RUS93142.1"/>
    </source>
</evidence>
<dbReference type="EMBL" id="RSCL01000063">
    <property type="protein sequence ID" value="RUS93142.1"/>
    <property type="molecule type" value="Genomic_DNA"/>
</dbReference>
<dbReference type="InterPro" id="IPR057893">
    <property type="entry name" value="LRV_2"/>
</dbReference>
<dbReference type="AlphaFoldDB" id="A0A433UH31"/>
<dbReference type="RefSeq" id="WP_127087628.1">
    <property type="nucleotide sequence ID" value="NZ_RSCL01000063.1"/>
</dbReference>
<protein>
    <recommendedName>
        <fullName evidence="1">Leucine rich repeat variant domain-containing protein</fullName>
    </recommendedName>
</protein>
<feature type="domain" description="Leucine rich repeat variant" evidence="1">
    <location>
        <begin position="8"/>
        <end position="62"/>
    </location>
</feature>
<evidence type="ECO:0000259" key="1">
    <source>
        <dbReference type="Pfam" id="PF25591"/>
    </source>
</evidence>
<name>A0A433UH31_9CYAN</name>
<dbReference type="Pfam" id="PF25591">
    <property type="entry name" value="LRV_2"/>
    <property type="match status" value="1"/>
</dbReference>
<dbReference type="InterPro" id="IPR011989">
    <property type="entry name" value="ARM-like"/>
</dbReference>
<dbReference type="OrthoDB" id="517778at2"/>
<proteinExistence type="predicted"/>
<keyword evidence="3" id="KW-1185">Reference proteome</keyword>